<evidence type="ECO:0000256" key="2">
    <source>
        <dbReference type="ARBA" id="ARBA00022475"/>
    </source>
</evidence>
<dbReference type="GO" id="GO:0005886">
    <property type="term" value="C:plasma membrane"/>
    <property type="evidence" value="ECO:0007669"/>
    <property type="project" value="UniProtKB-SubCell"/>
</dbReference>
<feature type="transmembrane region" description="Helical" evidence="6">
    <location>
        <begin position="133"/>
        <end position="154"/>
    </location>
</feature>
<proteinExistence type="predicted"/>
<reference evidence="7" key="1">
    <citation type="submission" date="2014-05" db="EMBL/GenBank/DDBJ databases">
        <title>Key roles for freshwater Actinobacteria revealed by deep metagenomic sequencing.</title>
        <authorList>
            <person name="Ghai R."/>
            <person name="Mizuno C.M."/>
            <person name="Picazo A."/>
            <person name="Camacho A."/>
            <person name="Rodriguez-Valera F."/>
        </authorList>
    </citation>
    <scope>NUCLEOTIDE SEQUENCE</scope>
</reference>
<sequence length="164" mass="18280">MVAMKYKSVKGLLTKDESLIPATFIDKLEDIVHGFLGIVLFVISVLAVGYTLQRLIETRPFFPLGMIQGINDILFIIIILEIMRTVIVRFTDGIFQLDSFLIIGVIAAVRHILTVGASLTMEKEKTTEYFNRSLIEMGVNTGIVLALVFALFLSRSARRNSAAK</sequence>
<dbReference type="Pfam" id="PF06146">
    <property type="entry name" value="PsiE"/>
    <property type="match status" value="1"/>
</dbReference>
<evidence type="ECO:0000256" key="5">
    <source>
        <dbReference type="ARBA" id="ARBA00023136"/>
    </source>
</evidence>
<feature type="transmembrane region" description="Helical" evidence="6">
    <location>
        <begin position="31"/>
        <end position="50"/>
    </location>
</feature>
<evidence type="ECO:0008006" key="8">
    <source>
        <dbReference type="Google" id="ProtNLM"/>
    </source>
</evidence>
<organism evidence="7">
    <name type="scientific">freshwater metagenome</name>
    <dbReference type="NCBI Taxonomy" id="449393"/>
    <lineage>
        <taxon>unclassified sequences</taxon>
        <taxon>metagenomes</taxon>
        <taxon>ecological metagenomes</taxon>
    </lineage>
</organism>
<gene>
    <name evidence="7" type="ORF">GM50_1260</name>
</gene>
<comment type="subcellular location">
    <subcellularLocation>
        <location evidence="1">Cell membrane</location>
        <topology evidence="1">Multi-pass membrane protein</topology>
    </subcellularLocation>
</comment>
<evidence type="ECO:0000313" key="7">
    <source>
        <dbReference type="EMBL" id="KGA20624.1"/>
    </source>
</evidence>
<evidence type="ECO:0000256" key="4">
    <source>
        <dbReference type="ARBA" id="ARBA00022989"/>
    </source>
</evidence>
<evidence type="ECO:0000256" key="6">
    <source>
        <dbReference type="SAM" id="Phobius"/>
    </source>
</evidence>
<protein>
    <recommendedName>
        <fullName evidence="8">Phosphate-starvation-inducible E-like protein</fullName>
    </recommendedName>
</protein>
<dbReference type="AlphaFoldDB" id="A0A094QEF7"/>
<feature type="transmembrane region" description="Helical" evidence="6">
    <location>
        <begin position="62"/>
        <end position="82"/>
    </location>
</feature>
<accession>A0A094QEF7</accession>
<keyword evidence="4 6" id="KW-1133">Transmembrane helix</keyword>
<keyword evidence="5 6" id="KW-0472">Membrane</keyword>
<dbReference type="EMBL" id="JNSK01000002">
    <property type="protein sequence ID" value="KGA20624.1"/>
    <property type="molecule type" value="Genomic_DNA"/>
</dbReference>
<dbReference type="InterPro" id="IPR020948">
    <property type="entry name" value="P_starv_induced_PsiE-like"/>
</dbReference>
<name>A0A094QEF7_9ZZZZ</name>
<comment type="caution">
    <text evidence="7">The sequence shown here is derived from an EMBL/GenBank/DDBJ whole genome shotgun (WGS) entry which is preliminary data.</text>
</comment>
<keyword evidence="2" id="KW-1003">Cell membrane</keyword>
<evidence type="ECO:0000256" key="3">
    <source>
        <dbReference type="ARBA" id="ARBA00022692"/>
    </source>
</evidence>
<evidence type="ECO:0000256" key="1">
    <source>
        <dbReference type="ARBA" id="ARBA00004651"/>
    </source>
</evidence>
<feature type="transmembrane region" description="Helical" evidence="6">
    <location>
        <begin position="94"/>
        <end position="113"/>
    </location>
</feature>
<keyword evidence="3 6" id="KW-0812">Transmembrane</keyword>